<sequence length="105" mass="11582">MQKHLKTGLIALGLAAAWLSILFFIDAIFFPETIETSVYYQKVLPGTKAGEVYYIVPCTGADVGHCKVADVSGHPYDQPILVTKTRILNRCTITARLTETPTKCH</sequence>
<dbReference type="RefSeq" id="WP_247582895.1">
    <property type="nucleotide sequence ID" value="NZ_JAIVFG010000021.1"/>
</dbReference>
<reference evidence="1" key="1">
    <citation type="submission" date="2021-09" db="EMBL/GenBank/DDBJ databases">
        <title>Genomic analysis of Ralstonia spp.</title>
        <authorList>
            <person name="Aburjaile F."/>
            <person name="Ariute J.C."/>
            <person name="Pais A.K.L."/>
            <person name="Albuquerque G.M.R."/>
            <person name="Silva A.M.F."/>
            <person name="Brenig B."/>
            <person name="Azevedo V."/>
            <person name="Matiuzzi M."/>
            <person name="Ramos R."/>
            <person name="Goes-Neto A."/>
            <person name="Soares S."/>
            <person name="Iseppon A.M.B."/>
            <person name="Souza E."/>
            <person name="Gama M."/>
        </authorList>
    </citation>
    <scope>NUCLEOTIDE SEQUENCE</scope>
    <source>
        <strain evidence="1">CCRMRs91</strain>
    </source>
</reference>
<organism evidence="1 2">
    <name type="scientific">Ralstonia solanacearum</name>
    <name type="common">Pseudomonas solanacearum</name>
    <dbReference type="NCBI Taxonomy" id="305"/>
    <lineage>
        <taxon>Bacteria</taxon>
        <taxon>Pseudomonadati</taxon>
        <taxon>Pseudomonadota</taxon>
        <taxon>Betaproteobacteria</taxon>
        <taxon>Burkholderiales</taxon>
        <taxon>Burkholderiaceae</taxon>
        <taxon>Ralstonia</taxon>
        <taxon>Ralstonia solanacearum species complex</taxon>
    </lineage>
</organism>
<dbReference type="AlphaFoldDB" id="A0AAW5ZQT3"/>
<protein>
    <recommendedName>
        <fullName evidence="3">NusG domain-containing protein</fullName>
    </recommendedName>
</protein>
<evidence type="ECO:0000313" key="1">
    <source>
        <dbReference type="EMBL" id="MDB0571798.1"/>
    </source>
</evidence>
<proteinExistence type="predicted"/>
<name>A0AAW5ZQT3_RALSL</name>
<gene>
    <name evidence="1" type="ORF">LBW59_13595</name>
</gene>
<evidence type="ECO:0008006" key="3">
    <source>
        <dbReference type="Google" id="ProtNLM"/>
    </source>
</evidence>
<comment type="caution">
    <text evidence="1">The sequence shown here is derived from an EMBL/GenBank/DDBJ whole genome shotgun (WGS) entry which is preliminary data.</text>
</comment>
<dbReference type="Proteomes" id="UP001144050">
    <property type="component" value="Unassembled WGS sequence"/>
</dbReference>
<dbReference type="EMBL" id="JAIVFG010000021">
    <property type="protein sequence ID" value="MDB0571798.1"/>
    <property type="molecule type" value="Genomic_DNA"/>
</dbReference>
<accession>A0AAW5ZQT3</accession>
<evidence type="ECO:0000313" key="2">
    <source>
        <dbReference type="Proteomes" id="UP001144050"/>
    </source>
</evidence>